<dbReference type="OrthoDB" id="291489at2"/>
<protein>
    <submittedName>
        <fullName evidence="1">Uncharacterized protein</fullName>
    </submittedName>
</protein>
<dbReference type="EMBL" id="CP037452">
    <property type="protein sequence ID" value="QDV49740.1"/>
    <property type="molecule type" value="Genomic_DNA"/>
</dbReference>
<reference evidence="1 2" key="1">
    <citation type="submission" date="2019-03" db="EMBL/GenBank/DDBJ databases">
        <title>Deep-cultivation of Planctomycetes and their phenomic and genomic characterization uncovers novel biology.</title>
        <authorList>
            <person name="Wiegand S."/>
            <person name="Jogler M."/>
            <person name="Boedeker C."/>
            <person name="Pinto D."/>
            <person name="Vollmers J."/>
            <person name="Rivas-Marin E."/>
            <person name="Kohn T."/>
            <person name="Peeters S.H."/>
            <person name="Heuer A."/>
            <person name="Rast P."/>
            <person name="Oberbeckmann S."/>
            <person name="Bunk B."/>
            <person name="Jeske O."/>
            <person name="Meyerdierks A."/>
            <person name="Storesund J.E."/>
            <person name="Kallscheuer N."/>
            <person name="Luecker S."/>
            <person name="Lage O.M."/>
            <person name="Pohl T."/>
            <person name="Merkel B.J."/>
            <person name="Hornburger P."/>
            <person name="Mueller R.-W."/>
            <person name="Bruemmer F."/>
            <person name="Labrenz M."/>
            <person name="Spormann A.M."/>
            <person name="Op den Camp H."/>
            <person name="Overmann J."/>
            <person name="Amann R."/>
            <person name="Jetten M.S.M."/>
            <person name="Mascher T."/>
            <person name="Medema M.H."/>
            <person name="Devos D.P."/>
            <person name="Kaster A.-K."/>
            <person name="Ovreas L."/>
            <person name="Rohde M."/>
            <person name="Galperin M.Y."/>
            <person name="Jogler C."/>
        </authorList>
    </citation>
    <scope>NUCLEOTIDE SEQUENCE [LARGE SCALE GENOMIC DNA]</scope>
    <source>
        <strain evidence="1 2">Enr17</strain>
    </source>
</reference>
<evidence type="ECO:0000313" key="1">
    <source>
        <dbReference type="EMBL" id="QDV49740.1"/>
    </source>
</evidence>
<evidence type="ECO:0000313" key="2">
    <source>
        <dbReference type="Proteomes" id="UP000318313"/>
    </source>
</evidence>
<dbReference type="AlphaFoldDB" id="A0A518I9G7"/>
<organism evidence="1 2">
    <name type="scientific">Gimesia fumaroli</name>
    <dbReference type="NCBI Taxonomy" id="2527976"/>
    <lineage>
        <taxon>Bacteria</taxon>
        <taxon>Pseudomonadati</taxon>
        <taxon>Planctomycetota</taxon>
        <taxon>Planctomycetia</taxon>
        <taxon>Planctomycetales</taxon>
        <taxon>Planctomycetaceae</taxon>
        <taxon>Gimesia</taxon>
    </lineage>
</organism>
<dbReference type="RefSeq" id="WP_145307728.1">
    <property type="nucleotide sequence ID" value="NZ_CP037452.1"/>
</dbReference>
<accession>A0A518I9G7</accession>
<name>A0A518I9G7_9PLAN</name>
<proteinExistence type="predicted"/>
<gene>
    <name evidence="1" type="ORF">Enr17x_17610</name>
</gene>
<dbReference type="KEGG" id="gfm:Enr17x_17610"/>
<sequence>MQLPHYYRRGILSPRNKEAQLQLNAWFIQHPILVDIISLNDDAAFYSIWELGVFRKINSLCGCIIDDYEEEVIEPEKLNSIISLIDNEFQNLATSPVKQFLNAFRELLIGARDRTMPVYFIL</sequence>
<dbReference type="Proteomes" id="UP000318313">
    <property type="component" value="Chromosome"/>
</dbReference>
<keyword evidence="2" id="KW-1185">Reference proteome</keyword>